<dbReference type="PANTHER" id="PTHR12608:SF1">
    <property type="entry name" value="TRANSMEMBRANE PROTEIN 165"/>
    <property type="match status" value="1"/>
</dbReference>
<feature type="transmembrane region" description="Helical" evidence="6">
    <location>
        <begin position="174"/>
        <end position="192"/>
    </location>
</feature>
<evidence type="ECO:0000256" key="1">
    <source>
        <dbReference type="ARBA" id="ARBA00004141"/>
    </source>
</evidence>
<reference evidence="8" key="1">
    <citation type="journal article" date="2019" name="Int. J. Syst. Evol. Microbiol.">
        <title>The Global Catalogue of Microorganisms (GCM) 10K type strain sequencing project: providing services to taxonomists for standard genome sequencing and annotation.</title>
        <authorList>
            <consortium name="The Broad Institute Genomics Platform"/>
            <consortium name="The Broad Institute Genome Sequencing Center for Infectious Disease"/>
            <person name="Wu L."/>
            <person name="Ma J."/>
        </authorList>
    </citation>
    <scope>NUCLEOTIDE SEQUENCE [LARGE SCALE GENOMIC DNA]</scope>
    <source>
        <strain evidence="8">JCM 17979</strain>
    </source>
</reference>
<evidence type="ECO:0000256" key="3">
    <source>
        <dbReference type="ARBA" id="ARBA00022692"/>
    </source>
</evidence>
<proteinExistence type="inferred from homology"/>
<name>A0ABP9AYP1_9PSEU</name>
<evidence type="ECO:0000313" key="8">
    <source>
        <dbReference type="Proteomes" id="UP001500928"/>
    </source>
</evidence>
<dbReference type="Proteomes" id="UP001500928">
    <property type="component" value="Unassembled WGS sequence"/>
</dbReference>
<organism evidence="7 8">
    <name type="scientific">Actinomycetospora chlora</name>
    <dbReference type="NCBI Taxonomy" id="663608"/>
    <lineage>
        <taxon>Bacteria</taxon>
        <taxon>Bacillati</taxon>
        <taxon>Actinomycetota</taxon>
        <taxon>Actinomycetes</taxon>
        <taxon>Pseudonocardiales</taxon>
        <taxon>Pseudonocardiaceae</taxon>
        <taxon>Actinomycetospora</taxon>
    </lineage>
</organism>
<evidence type="ECO:0000256" key="2">
    <source>
        <dbReference type="ARBA" id="ARBA00009190"/>
    </source>
</evidence>
<sequence>MTGFLAATALSFAVIFVAELGDKSQLMALTFATRFRALPVLLGIAAATAVTHAVSVGVGYLLGAAIPTFWISLVAAVAFVGFGLWTLRGDTLTDDEKSRAGGTSRSTFLTVGVVFFLAELGDKTMLATITLATQYPGASGVLGVWVGSTVGMVLADGLAIVLGRVLGRNLPERLIRVGAAVLFFAFAAWIAIEAFTGA</sequence>
<protein>
    <recommendedName>
        <fullName evidence="6">GDT1 family protein</fullName>
    </recommendedName>
</protein>
<evidence type="ECO:0000256" key="4">
    <source>
        <dbReference type="ARBA" id="ARBA00022989"/>
    </source>
</evidence>
<evidence type="ECO:0000256" key="5">
    <source>
        <dbReference type="ARBA" id="ARBA00023136"/>
    </source>
</evidence>
<gene>
    <name evidence="7" type="ORF">GCM10023200_21630</name>
</gene>
<dbReference type="RefSeq" id="WP_345414027.1">
    <property type="nucleotide sequence ID" value="NZ_BAABHO010000014.1"/>
</dbReference>
<keyword evidence="3 6" id="KW-0812">Transmembrane</keyword>
<evidence type="ECO:0000256" key="6">
    <source>
        <dbReference type="RuleBase" id="RU365102"/>
    </source>
</evidence>
<feature type="transmembrane region" description="Helical" evidence="6">
    <location>
        <begin position="142"/>
        <end position="162"/>
    </location>
</feature>
<keyword evidence="5 6" id="KW-0472">Membrane</keyword>
<evidence type="ECO:0000313" key="7">
    <source>
        <dbReference type="EMBL" id="GAA4787167.1"/>
    </source>
</evidence>
<comment type="similarity">
    <text evidence="2 6">Belongs to the GDT1 family.</text>
</comment>
<keyword evidence="8" id="KW-1185">Reference proteome</keyword>
<comment type="caution">
    <text evidence="7">The sequence shown here is derived from an EMBL/GenBank/DDBJ whole genome shotgun (WGS) entry which is preliminary data.</text>
</comment>
<comment type="caution">
    <text evidence="6">Lacks conserved residue(s) required for the propagation of feature annotation.</text>
</comment>
<feature type="transmembrane region" description="Helical" evidence="6">
    <location>
        <begin position="37"/>
        <end position="62"/>
    </location>
</feature>
<dbReference type="InterPro" id="IPR001727">
    <property type="entry name" value="GDT1-like"/>
</dbReference>
<accession>A0ABP9AYP1</accession>
<dbReference type="PANTHER" id="PTHR12608">
    <property type="entry name" value="TRANSMEMBRANE PROTEIN HTP-1 RELATED"/>
    <property type="match status" value="1"/>
</dbReference>
<keyword evidence="4 6" id="KW-1133">Transmembrane helix</keyword>
<dbReference type="Pfam" id="PF01169">
    <property type="entry name" value="GDT1"/>
    <property type="match status" value="2"/>
</dbReference>
<dbReference type="EMBL" id="BAABHO010000014">
    <property type="protein sequence ID" value="GAA4787167.1"/>
    <property type="molecule type" value="Genomic_DNA"/>
</dbReference>
<comment type="subcellular location">
    <subcellularLocation>
        <location evidence="1 6">Membrane</location>
        <topology evidence="1 6">Multi-pass membrane protein</topology>
    </subcellularLocation>
</comment>
<feature type="transmembrane region" description="Helical" evidence="6">
    <location>
        <begin position="69"/>
        <end position="87"/>
    </location>
</feature>